<dbReference type="Pfam" id="PF13400">
    <property type="entry name" value="Tad"/>
    <property type="match status" value="1"/>
</dbReference>
<evidence type="ECO:0000313" key="3">
    <source>
        <dbReference type="Proteomes" id="UP000325286"/>
    </source>
</evidence>
<evidence type="ECO:0000259" key="1">
    <source>
        <dbReference type="Pfam" id="PF13400"/>
    </source>
</evidence>
<dbReference type="OrthoDB" id="260382at2"/>
<keyword evidence="3" id="KW-1185">Reference proteome</keyword>
<sequence length="588" mass="61676">MKRSSTRRPPVRQGKVLVTLAVLLPTLLAIIGLIFDGGLLTSEQYVQQHATDAAALSAAMDIREGNPHAIDASVIDVVHGRHGLTDVDVSAFCPPTSGAFAGDSQYVEVLGTGQYRTSFVGLLGGMRDTEPRTRAVAGVDASTPGAAVVILDPLPEPLSLSDLPTLVQDVARLDSLDEALQQTNLDSVLSTVPLLSAIVGPLLDQEVSDELLATATETLDMVNTNLVATSLPALLAGLEIEGVGNVVVEGAVHVNNTWGGEDERGCRAGIAAGPPHAVACMPLLPTTRLVTPYLRVAGGVDKERYYLPLDPDDPSPLQANRLAVPDPLADLPVPSLQSDPDNVVSTPAPHQDVVDITLSVDAADDLLGRVSGALSYLLQPLFANLCDPLTQTLTESRFQPGVYNSITVLAPAGGVQFEPGVYIIRGKNPATGISLCLLGPIQVEGVMFYITDSSDYDADSGAPDAASPADSPPPHVTADLLPSVVIAPLLPGGRYTGIDQVGSPFHEMLLFQQRSDRRPIIFEGQHLVGNSDLSGTIYAKWGHTLFVGGAATHDLKIVSGTARIVTVGTTTIAPRTLLQPAEDVVLVE</sequence>
<evidence type="ECO:0000313" key="2">
    <source>
        <dbReference type="EMBL" id="QEG39613.1"/>
    </source>
</evidence>
<reference evidence="2 3" key="1">
    <citation type="submission" date="2019-08" db="EMBL/GenBank/DDBJ databases">
        <title>Deep-cultivation of Planctomycetes and their phenomic and genomic characterization uncovers novel biology.</title>
        <authorList>
            <person name="Wiegand S."/>
            <person name="Jogler M."/>
            <person name="Boedeker C."/>
            <person name="Pinto D."/>
            <person name="Vollmers J."/>
            <person name="Rivas-Marin E."/>
            <person name="Kohn T."/>
            <person name="Peeters S.H."/>
            <person name="Heuer A."/>
            <person name="Rast P."/>
            <person name="Oberbeckmann S."/>
            <person name="Bunk B."/>
            <person name="Jeske O."/>
            <person name="Meyerdierks A."/>
            <person name="Storesund J.E."/>
            <person name="Kallscheuer N."/>
            <person name="Luecker S."/>
            <person name="Lage O.M."/>
            <person name="Pohl T."/>
            <person name="Merkel B.J."/>
            <person name="Hornburger P."/>
            <person name="Mueller R.-W."/>
            <person name="Bruemmer F."/>
            <person name="Labrenz M."/>
            <person name="Spormann A.M."/>
            <person name="Op den Camp H."/>
            <person name="Overmann J."/>
            <person name="Amann R."/>
            <person name="Jetten M.S.M."/>
            <person name="Mascher T."/>
            <person name="Medema M.H."/>
            <person name="Devos D.P."/>
            <person name="Kaster A.-K."/>
            <person name="Ovreas L."/>
            <person name="Rohde M."/>
            <person name="Galperin M.Y."/>
            <person name="Jogler C."/>
        </authorList>
    </citation>
    <scope>NUCLEOTIDE SEQUENCE [LARGE SCALE GENOMIC DNA]</scope>
    <source>
        <strain evidence="2 3">UC8</strain>
    </source>
</reference>
<name>A0A5B9R019_9BACT</name>
<dbReference type="RefSeq" id="WP_068133169.1">
    <property type="nucleotide sequence ID" value="NZ_CP042914.1"/>
</dbReference>
<dbReference type="InterPro" id="IPR028087">
    <property type="entry name" value="Tad_N"/>
</dbReference>
<proteinExistence type="predicted"/>
<organism evidence="2 3">
    <name type="scientific">Roseimaritima ulvae</name>
    <dbReference type="NCBI Taxonomy" id="980254"/>
    <lineage>
        <taxon>Bacteria</taxon>
        <taxon>Pseudomonadati</taxon>
        <taxon>Planctomycetota</taxon>
        <taxon>Planctomycetia</taxon>
        <taxon>Pirellulales</taxon>
        <taxon>Pirellulaceae</taxon>
        <taxon>Roseimaritima</taxon>
    </lineage>
</organism>
<accession>A0A5B9R019</accession>
<feature type="domain" description="Putative Flp pilus-assembly TadG-like N-terminal" evidence="1">
    <location>
        <begin position="14"/>
        <end position="61"/>
    </location>
</feature>
<dbReference type="KEGG" id="rul:UC8_16090"/>
<dbReference type="Proteomes" id="UP000325286">
    <property type="component" value="Chromosome"/>
</dbReference>
<dbReference type="AlphaFoldDB" id="A0A5B9R019"/>
<gene>
    <name evidence="2" type="ORF">UC8_16090</name>
</gene>
<dbReference type="EMBL" id="CP042914">
    <property type="protein sequence ID" value="QEG39613.1"/>
    <property type="molecule type" value="Genomic_DNA"/>
</dbReference>
<protein>
    <recommendedName>
        <fullName evidence="1">Putative Flp pilus-assembly TadG-like N-terminal domain-containing protein</fullName>
    </recommendedName>
</protein>